<evidence type="ECO:0000256" key="5">
    <source>
        <dbReference type="ARBA" id="ARBA00022785"/>
    </source>
</evidence>
<evidence type="ECO:0000256" key="8">
    <source>
        <dbReference type="ARBA" id="ARBA00023014"/>
    </source>
</evidence>
<dbReference type="InterPro" id="IPR013542">
    <property type="entry name" value="QueG_DUF1730"/>
</dbReference>
<evidence type="ECO:0000313" key="11">
    <source>
        <dbReference type="Proteomes" id="UP000008467"/>
    </source>
</evidence>
<dbReference type="PANTHER" id="PTHR30002">
    <property type="entry name" value="EPOXYQUEUOSINE REDUCTASE"/>
    <property type="match status" value="1"/>
</dbReference>
<sequence length="329" mass="38192">MMLKKRIEDFCKSIGLDTIGFIPCRRFDELEVFYRERQKLGLQNEFEEQNIEKRLNPNLYMKEGKTIISIAFPYYHREIKDEVANGFSIYTKRLDYHRVVKKYLNEISEYIETLGGKALGFVDSNALPERYIAYLAGLGFIGRNNMLITKKYGSYVFLGELMTDLKIECEDQRSQDELIKYAECGACKACLKECPTKSINMSRSNPNICLSYITQKKELSDQEIKLLKGNIFGCDFCQLKCPYNEEVATNVLEEFQTLVHMNEPANVYAGMDNSYFKEKMSPTSCGWRGKNVIRRNAIIHMDHAGLPIEQYKGDSPYINNYIERLTQNK</sequence>
<name>F2JJA1_CELLD</name>
<evidence type="ECO:0000256" key="2">
    <source>
        <dbReference type="ARBA" id="ARBA00022490"/>
    </source>
</evidence>
<dbReference type="SUPFAM" id="SSF46548">
    <property type="entry name" value="alpha-helical ferredoxin"/>
    <property type="match status" value="1"/>
</dbReference>
<keyword evidence="4" id="KW-0479">Metal-binding</keyword>
<dbReference type="GO" id="GO:0052693">
    <property type="term" value="F:epoxyqueuosine reductase activity"/>
    <property type="evidence" value="ECO:0007669"/>
    <property type="project" value="TreeGrafter"/>
</dbReference>
<evidence type="ECO:0000256" key="6">
    <source>
        <dbReference type="ARBA" id="ARBA00023002"/>
    </source>
</evidence>
<feature type="domain" description="4Fe-4S ferredoxin-type" evidence="9">
    <location>
        <begin position="175"/>
        <end position="204"/>
    </location>
</feature>
<dbReference type="STRING" id="642492.Clole_2693"/>
<dbReference type="Pfam" id="PF08331">
    <property type="entry name" value="QueG_DUF1730"/>
    <property type="match status" value="1"/>
</dbReference>
<dbReference type="InterPro" id="IPR017896">
    <property type="entry name" value="4Fe4S_Fe-S-bd"/>
</dbReference>
<dbReference type="PROSITE" id="PS00198">
    <property type="entry name" value="4FE4S_FER_1"/>
    <property type="match status" value="1"/>
</dbReference>
<evidence type="ECO:0000256" key="4">
    <source>
        <dbReference type="ARBA" id="ARBA00022723"/>
    </source>
</evidence>
<evidence type="ECO:0000313" key="10">
    <source>
        <dbReference type="EMBL" id="ADZ84394.1"/>
    </source>
</evidence>
<dbReference type="HOGENOM" id="CLU_030790_2_1_9"/>
<dbReference type="Pfam" id="PF13484">
    <property type="entry name" value="Fer4_16"/>
    <property type="match status" value="1"/>
</dbReference>
<dbReference type="GO" id="GO:0008616">
    <property type="term" value="P:tRNA queuosine(34) biosynthetic process"/>
    <property type="evidence" value="ECO:0007669"/>
    <property type="project" value="UniProtKB-KW"/>
</dbReference>
<proteinExistence type="predicted"/>
<gene>
    <name evidence="10" type="ordered locus">Clole_2693</name>
</gene>
<evidence type="ECO:0000256" key="7">
    <source>
        <dbReference type="ARBA" id="ARBA00023004"/>
    </source>
</evidence>
<dbReference type="EMBL" id="CP002582">
    <property type="protein sequence ID" value="ADZ84394.1"/>
    <property type="molecule type" value="Genomic_DNA"/>
</dbReference>
<dbReference type="GO" id="GO:0051539">
    <property type="term" value="F:4 iron, 4 sulfur cluster binding"/>
    <property type="evidence" value="ECO:0007669"/>
    <property type="project" value="UniProtKB-KW"/>
</dbReference>
<dbReference type="PANTHER" id="PTHR30002:SF4">
    <property type="entry name" value="EPOXYQUEUOSINE REDUCTASE"/>
    <property type="match status" value="1"/>
</dbReference>
<reference evidence="10 11" key="1">
    <citation type="journal article" date="2011" name="J. Bacteriol.">
        <title>Complete genome sequence of the cellulose-degrading bacterium Cellulosilyticum lentocellum.</title>
        <authorList>
            <consortium name="US DOE Joint Genome Institute"/>
            <person name="Miller D.A."/>
            <person name="Suen G."/>
            <person name="Bruce D."/>
            <person name="Copeland A."/>
            <person name="Cheng J.F."/>
            <person name="Detter C."/>
            <person name="Goodwin L.A."/>
            <person name="Han C.S."/>
            <person name="Hauser L.J."/>
            <person name="Land M.L."/>
            <person name="Lapidus A."/>
            <person name="Lucas S."/>
            <person name="Meincke L."/>
            <person name="Pitluck S."/>
            <person name="Tapia R."/>
            <person name="Teshima H."/>
            <person name="Woyke T."/>
            <person name="Fox B.G."/>
            <person name="Angert E.R."/>
            <person name="Currie C.R."/>
        </authorList>
    </citation>
    <scope>NUCLEOTIDE SEQUENCE [LARGE SCALE GENOMIC DNA]</scope>
    <source>
        <strain evidence="11">ATCC 49066 / DSM 5427 / NCIMB 11756 / RHM5</strain>
    </source>
</reference>
<keyword evidence="8" id="KW-0411">Iron-sulfur</keyword>
<keyword evidence="3" id="KW-0819">tRNA processing</keyword>
<protein>
    <recommendedName>
        <fullName evidence="9">4Fe-4S ferredoxin-type domain-containing protein</fullName>
    </recommendedName>
</protein>
<dbReference type="InterPro" id="IPR017900">
    <property type="entry name" value="4Fe4S_Fe_S_CS"/>
</dbReference>
<organism evidence="10 11">
    <name type="scientific">Cellulosilyticum lentocellum (strain ATCC 49066 / DSM 5427 / NCIMB 11756 / RHM5)</name>
    <name type="common">Clostridium lentocellum</name>
    <dbReference type="NCBI Taxonomy" id="642492"/>
    <lineage>
        <taxon>Bacteria</taxon>
        <taxon>Bacillati</taxon>
        <taxon>Bacillota</taxon>
        <taxon>Clostridia</taxon>
        <taxon>Lachnospirales</taxon>
        <taxon>Cellulosilyticaceae</taxon>
        <taxon>Cellulosilyticum</taxon>
    </lineage>
</organism>
<dbReference type="InterPro" id="IPR004453">
    <property type="entry name" value="QueG"/>
</dbReference>
<evidence type="ECO:0000256" key="3">
    <source>
        <dbReference type="ARBA" id="ARBA00022694"/>
    </source>
</evidence>
<keyword evidence="6" id="KW-0560">Oxidoreductase</keyword>
<dbReference type="PROSITE" id="PS51379">
    <property type="entry name" value="4FE4S_FER_2"/>
    <property type="match status" value="1"/>
</dbReference>
<evidence type="ECO:0000259" key="9">
    <source>
        <dbReference type="PROSITE" id="PS51379"/>
    </source>
</evidence>
<evidence type="ECO:0000256" key="1">
    <source>
        <dbReference type="ARBA" id="ARBA00022485"/>
    </source>
</evidence>
<keyword evidence="7" id="KW-0408">Iron</keyword>
<dbReference type="AlphaFoldDB" id="F2JJA1"/>
<keyword evidence="1" id="KW-0004">4Fe-4S</keyword>
<accession>F2JJA1</accession>
<keyword evidence="5" id="KW-0671">Queuosine biosynthesis</keyword>
<dbReference type="NCBIfam" id="TIGR00276">
    <property type="entry name" value="tRNA epoxyqueuosine(34) reductase QueG"/>
    <property type="match status" value="1"/>
</dbReference>
<dbReference type="KEGG" id="cle:Clole_2693"/>
<keyword evidence="2" id="KW-0963">Cytoplasm</keyword>
<dbReference type="GO" id="GO:0046872">
    <property type="term" value="F:metal ion binding"/>
    <property type="evidence" value="ECO:0007669"/>
    <property type="project" value="UniProtKB-KW"/>
</dbReference>
<dbReference type="eggNOG" id="COG1600">
    <property type="taxonomic scope" value="Bacteria"/>
</dbReference>
<dbReference type="Proteomes" id="UP000008467">
    <property type="component" value="Chromosome"/>
</dbReference>
<keyword evidence="11" id="KW-1185">Reference proteome</keyword>